<dbReference type="PROSITE" id="PS00107">
    <property type="entry name" value="PROTEIN_KINASE_ATP"/>
    <property type="match status" value="1"/>
</dbReference>
<proteinExistence type="predicted"/>
<evidence type="ECO:0000256" key="5">
    <source>
        <dbReference type="SAM" id="MobiDB-lite"/>
    </source>
</evidence>
<feature type="region of interest" description="Disordered" evidence="5">
    <location>
        <begin position="350"/>
        <end position="377"/>
    </location>
</feature>
<gene>
    <name evidence="7" type="ORF">M9Y10_012437</name>
</gene>
<evidence type="ECO:0000256" key="4">
    <source>
        <dbReference type="PROSITE-ProRule" id="PRU10141"/>
    </source>
</evidence>
<reference evidence="7 8" key="1">
    <citation type="submission" date="2024-04" db="EMBL/GenBank/DDBJ databases">
        <title>Tritrichomonas musculus Genome.</title>
        <authorList>
            <person name="Alves-Ferreira E."/>
            <person name="Grigg M."/>
            <person name="Lorenzi H."/>
            <person name="Galac M."/>
        </authorList>
    </citation>
    <scope>NUCLEOTIDE SEQUENCE [LARGE SCALE GENOMIC DNA]</scope>
    <source>
        <strain evidence="7 8">EAF2021</strain>
    </source>
</reference>
<dbReference type="Proteomes" id="UP001470230">
    <property type="component" value="Unassembled WGS sequence"/>
</dbReference>
<organism evidence="7 8">
    <name type="scientific">Tritrichomonas musculus</name>
    <dbReference type="NCBI Taxonomy" id="1915356"/>
    <lineage>
        <taxon>Eukaryota</taxon>
        <taxon>Metamonada</taxon>
        <taxon>Parabasalia</taxon>
        <taxon>Tritrichomonadida</taxon>
        <taxon>Tritrichomonadidae</taxon>
        <taxon>Tritrichomonas</taxon>
    </lineage>
</organism>
<dbReference type="Gene3D" id="1.10.510.10">
    <property type="entry name" value="Transferase(Phosphotransferase) domain 1"/>
    <property type="match status" value="1"/>
</dbReference>
<dbReference type="SUPFAM" id="SSF56112">
    <property type="entry name" value="Protein kinase-like (PK-like)"/>
    <property type="match status" value="1"/>
</dbReference>
<feature type="region of interest" description="Disordered" evidence="5">
    <location>
        <begin position="299"/>
        <end position="326"/>
    </location>
</feature>
<feature type="compositionally biased region" description="Polar residues" evidence="5">
    <location>
        <begin position="454"/>
        <end position="463"/>
    </location>
</feature>
<dbReference type="PROSITE" id="PS00108">
    <property type="entry name" value="PROTEIN_KINASE_ST"/>
    <property type="match status" value="1"/>
</dbReference>
<feature type="region of interest" description="Disordered" evidence="5">
    <location>
        <begin position="483"/>
        <end position="503"/>
    </location>
</feature>
<dbReference type="InterPro" id="IPR008271">
    <property type="entry name" value="Ser/Thr_kinase_AS"/>
</dbReference>
<comment type="caution">
    <text evidence="7">The sequence shown here is derived from an EMBL/GenBank/DDBJ whole genome shotgun (WGS) entry which is preliminary data.</text>
</comment>
<evidence type="ECO:0000259" key="6">
    <source>
        <dbReference type="PROSITE" id="PS50011"/>
    </source>
</evidence>
<dbReference type="PANTHER" id="PTHR11909">
    <property type="entry name" value="CASEIN KINASE-RELATED"/>
    <property type="match status" value="1"/>
</dbReference>
<protein>
    <recommendedName>
        <fullName evidence="1">non-specific serine/threonine protein kinase</fullName>
        <ecNumber evidence="1">2.7.11.1</ecNumber>
    </recommendedName>
</protein>
<dbReference type="InterPro" id="IPR011009">
    <property type="entry name" value="Kinase-like_dom_sf"/>
</dbReference>
<evidence type="ECO:0000313" key="8">
    <source>
        <dbReference type="Proteomes" id="UP001470230"/>
    </source>
</evidence>
<dbReference type="EMBL" id="JAPFFF010000018">
    <property type="protein sequence ID" value="KAK8860771.1"/>
    <property type="molecule type" value="Genomic_DNA"/>
</dbReference>
<accession>A0ABR2ID63</accession>
<evidence type="ECO:0000256" key="2">
    <source>
        <dbReference type="ARBA" id="ARBA00022741"/>
    </source>
</evidence>
<evidence type="ECO:0000256" key="1">
    <source>
        <dbReference type="ARBA" id="ARBA00012513"/>
    </source>
</evidence>
<keyword evidence="2 4" id="KW-0547">Nucleotide-binding</keyword>
<name>A0ABR2ID63_9EUKA</name>
<sequence length="524" mass="59873">MSSLVCGKFRLKVRLGAGSFGEVYEAEDIKTGELVAVKLENIKAKYPQIERESKILQELKGGCGIPTFFSISNNDCYHFLSMELLGKSLDDLFYICGMKFTLKTVLMIIDQSLSLIEFVHKKQYLYRDIKPNNFVIGRGKKSNQIFLVDFGLSKKYIDEKTGEHIEFSGNHSVAGTARYASVNALAGNQQSRKDDLLALGYLWIYFLKGTLPWAGIEGNDSEERMDRMRSMKQKMAPEELCCKLPSEFAKYMKMVNDLSFTEEPKYSEYRFMFRKLFFRYGFYYDFKYDWYGNIQVEPRAPSTPKQKSSRRPPVSARLLPPTPYERRMMQIHKTPNGNNNEEEATNENLLPIPQLNIGIPPVPPKKRDNFAKTTRLPRHSLGAIPKYLIQSSDIIDNKDDTNNPVRVNPPSKKQPEKSPRSKNISKGKSSLEETPENEIQTARKPTVMFGKTAASGSLPSSKLKTIPPVPYLPNLHHINIYQKPKSQRSKSASRSPNPEKSKDLLPLINKMNKRSSKIIIHDFL</sequence>
<dbReference type="InterPro" id="IPR017441">
    <property type="entry name" value="Protein_kinase_ATP_BS"/>
</dbReference>
<feature type="domain" description="Protein kinase" evidence="6">
    <location>
        <begin position="9"/>
        <end position="278"/>
    </location>
</feature>
<dbReference type="SMART" id="SM00220">
    <property type="entry name" value="S_TKc"/>
    <property type="match status" value="1"/>
</dbReference>
<dbReference type="Pfam" id="PF00069">
    <property type="entry name" value="Pkinase"/>
    <property type="match status" value="1"/>
</dbReference>
<evidence type="ECO:0000313" key="7">
    <source>
        <dbReference type="EMBL" id="KAK8860771.1"/>
    </source>
</evidence>
<feature type="binding site" evidence="4">
    <location>
        <position position="38"/>
    </location>
    <ligand>
        <name>ATP</name>
        <dbReference type="ChEBI" id="CHEBI:30616"/>
    </ligand>
</feature>
<feature type="region of interest" description="Disordered" evidence="5">
    <location>
        <begin position="395"/>
        <end position="465"/>
    </location>
</feature>
<evidence type="ECO:0000256" key="3">
    <source>
        <dbReference type="ARBA" id="ARBA00022840"/>
    </source>
</evidence>
<keyword evidence="3 4" id="KW-0067">ATP-binding</keyword>
<dbReference type="InterPro" id="IPR050235">
    <property type="entry name" value="CK1_Ser-Thr_kinase"/>
</dbReference>
<dbReference type="PROSITE" id="PS50011">
    <property type="entry name" value="PROTEIN_KINASE_DOM"/>
    <property type="match status" value="1"/>
</dbReference>
<dbReference type="CDD" id="cd14016">
    <property type="entry name" value="STKc_CK1"/>
    <property type="match status" value="1"/>
</dbReference>
<dbReference type="EC" id="2.7.11.1" evidence="1"/>
<keyword evidence="8" id="KW-1185">Reference proteome</keyword>
<dbReference type="InterPro" id="IPR000719">
    <property type="entry name" value="Prot_kinase_dom"/>
</dbReference>